<name>D6SPX9_9BACT</name>
<accession>D6SPX9</accession>
<keyword evidence="2" id="KW-1185">Reference proteome</keyword>
<dbReference type="Proteomes" id="UP000005496">
    <property type="component" value="Unassembled WGS sequence"/>
</dbReference>
<proteinExistence type="predicted"/>
<dbReference type="InterPro" id="IPR036249">
    <property type="entry name" value="Thioredoxin-like_sf"/>
</dbReference>
<evidence type="ECO:0000313" key="2">
    <source>
        <dbReference type="Proteomes" id="UP000005496"/>
    </source>
</evidence>
<sequence>MEKPTKKSTIPALVLGGMLAYGTIGDKVNSEYQNTTQENAQLETAQTDYKASALENLTNALAPAKAFAQTNQNYQRPDDATLKQWMNQPVEETLAGTNYTKVNDHNYQREVKQADQPTMVLFYTDNPNTDGVNPSRGLVALTKTLHEKFPEIKFCAYKLSDRNTTPRNVYNHVTSEYPVEKTPSLLFYESKDFGSGTEIMPENWHMQGGIVTFDYLDGKIGDYYKHIPKNFID</sequence>
<comment type="caution">
    <text evidence="1">The sequence shown here is derived from an EMBL/GenBank/DDBJ whole genome shotgun (WGS) entry which is preliminary data.</text>
</comment>
<protein>
    <submittedName>
        <fullName evidence="1">Uncharacterized protein</fullName>
    </submittedName>
</protein>
<dbReference type="EMBL" id="ACJN02000002">
    <property type="protein sequence ID" value="EFI34805.1"/>
    <property type="molecule type" value="Genomic_DNA"/>
</dbReference>
<dbReference type="AlphaFoldDB" id="D6SPX9"/>
<gene>
    <name evidence="1" type="ORF">Dthio_PD2186</name>
</gene>
<dbReference type="RefSeq" id="WP_008870121.1">
    <property type="nucleotide sequence ID" value="NZ_ACJN02000002.1"/>
</dbReference>
<organism evidence="1 2">
    <name type="scientific">Desulfonatronospira thiodismutans ASO3-1</name>
    <dbReference type="NCBI Taxonomy" id="555779"/>
    <lineage>
        <taxon>Bacteria</taxon>
        <taxon>Pseudomonadati</taxon>
        <taxon>Thermodesulfobacteriota</taxon>
        <taxon>Desulfovibrionia</taxon>
        <taxon>Desulfovibrionales</taxon>
        <taxon>Desulfonatronovibrionaceae</taxon>
        <taxon>Desulfonatronospira</taxon>
    </lineage>
</organism>
<evidence type="ECO:0000313" key="1">
    <source>
        <dbReference type="EMBL" id="EFI34805.1"/>
    </source>
</evidence>
<dbReference type="Gene3D" id="3.40.30.10">
    <property type="entry name" value="Glutaredoxin"/>
    <property type="match status" value="1"/>
</dbReference>
<dbReference type="SUPFAM" id="SSF52833">
    <property type="entry name" value="Thioredoxin-like"/>
    <property type="match status" value="1"/>
</dbReference>
<reference evidence="1" key="1">
    <citation type="submission" date="2010-05" db="EMBL/GenBank/DDBJ databases">
        <title>The draft genome of Desulfonatronospira thiodismutans ASO3-1.</title>
        <authorList>
            <consortium name="US DOE Joint Genome Institute (JGI-PGF)"/>
            <person name="Lucas S."/>
            <person name="Copeland A."/>
            <person name="Lapidus A."/>
            <person name="Cheng J.-F."/>
            <person name="Bruce D."/>
            <person name="Goodwin L."/>
            <person name="Pitluck S."/>
            <person name="Chertkov O."/>
            <person name="Brettin T."/>
            <person name="Detter J.C."/>
            <person name="Han C."/>
            <person name="Land M.L."/>
            <person name="Hauser L."/>
            <person name="Kyrpides N."/>
            <person name="Mikhailova N."/>
            <person name="Muyzer G."/>
            <person name="Woyke T."/>
        </authorList>
    </citation>
    <scope>NUCLEOTIDE SEQUENCE [LARGE SCALE GENOMIC DNA]</scope>
    <source>
        <strain evidence="1">ASO3-1</strain>
    </source>
</reference>